<accession>A0A1F6XKH2</accession>
<dbReference type="SUPFAM" id="SSF81593">
    <property type="entry name" value="Nucleotidyltransferase substrate binding subunit/domain"/>
    <property type="match status" value="1"/>
</dbReference>
<proteinExistence type="predicted"/>
<evidence type="ECO:0000313" key="2">
    <source>
        <dbReference type="EMBL" id="OGI94659.1"/>
    </source>
</evidence>
<organism evidence="2 3">
    <name type="scientific">Candidatus Nomurabacteria bacterium RIFCSPLOWO2_01_FULL_40_18</name>
    <dbReference type="NCBI Taxonomy" id="1801773"/>
    <lineage>
        <taxon>Bacteria</taxon>
        <taxon>Candidatus Nomuraibacteriota</taxon>
    </lineage>
</organism>
<dbReference type="PROSITE" id="PS50910">
    <property type="entry name" value="HEPN"/>
    <property type="match status" value="1"/>
</dbReference>
<dbReference type="InterPro" id="IPR007842">
    <property type="entry name" value="HEPN_dom"/>
</dbReference>
<dbReference type="EMBL" id="MFUX01000014">
    <property type="protein sequence ID" value="OGI94659.1"/>
    <property type="molecule type" value="Genomic_DNA"/>
</dbReference>
<sequence length="110" mass="13093">MLALFKSKEYSNSLFFGHIVLEKALKGLYVKHRKEQAPFTHDLSFLNKDLENNLSAKEEKFLDEVNNFNIRARYPDAKLKFYKECTKNYAEGKLKEIAIIYEKLWKKLEQ</sequence>
<name>A0A1F6XKH2_9BACT</name>
<dbReference type="Gene3D" id="1.20.120.330">
    <property type="entry name" value="Nucleotidyltransferases domain 2"/>
    <property type="match status" value="1"/>
</dbReference>
<comment type="caution">
    <text evidence="2">The sequence shown here is derived from an EMBL/GenBank/DDBJ whole genome shotgun (WGS) entry which is preliminary data.</text>
</comment>
<evidence type="ECO:0000259" key="1">
    <source>
        <dbReference type="PROSITE" id="PS50910"/>
    </source>
</evidence>
<dbReference type="Proteomes" id="UP000176629">
    <property type="component" value="Unassembled WGS sequence"/>
</dbReference>
<feature type="domain" description="HEPN" evidence="1">
    <location>
        <begin position="1"/>
        <end position="100"/>
    </location>
</feature>
<protein>
    <recommendedName>
        <fullName evidence="1">HEPN domain-containing protein</fullName>
    </recommendedName>
</protein>
<dbReference type="Pfam" id="PF05168">
    <property type="entry name" value="HEPN"/>
    <property type="match status" value="1"/>
</dbReference>
<dbReference type="AlphaFoldDB" id="A0A1F6XKH2"/>
<dbReference type="SMART" id="SM00748">
    <property type="entry name" value="HEPN"/>
    <property type="match status" value="1"/>
</dbReference>
<evidence type="ECO:0000313" key="3">
    <source>
        <dbReference type="Proteomes" id="UP000176629"/>
    </source>
</evidence>
<gene>
    <name evidence="2" type="ORF">A3A03_01260</name>
</gene>
<dbReference type="STRING" id="1801773.A3A03_01260"/>
<reference evidence="2 3" key="1">
    <citation type="journal article" date="2016" name="Nat. Commun.">
        <title>Thousands of microbial genomes shed light on interconnected biogeochemical processes in an aquifer system.</title>
        <authorList>
            <person name="Anantharaman K."/>
            <person name="Brown C.T."/>
            <person name="Hug L.A."/>
            <person name="Sharon I."/>
            <person name="Castelle C.J."/>
            <person name="Probst A.J."/>
            <person name="Thomas B.C."/>
            <person name="Singh A."/>
            <person name="Wilkins M.J."/>
            <person name="Karaoz U."/>
            <person name="Brodie E.L."/>
            <person name="Williams K.H."/>
            <person name="Hubbard S.S."/>
            <person name="Banfield J.F."/>
        </authorList>
    </citation>
    <scope>NUCLEOTIDE SEQUENCE [LARGE SCALE GENOMIC DNA]</scope>
</reference>